<sequence>LLAGATVVVAEREVVRDPVALAELIGSSGATVMQATPALWQALVEEQPDALHGLRVLVGGEALPGALARELAARSAGVVNLYGPTETTIWSTAAPLAPGTPVTIGRPIANTRLHVLDAALRPVPTGVPGDLYIAGGGVARGYLGRPGLTAARFVADPFGPPGARMYATGDLVRITRGGDLEFIGRSDFQVKVRGFRIELGEIESALADHPDVARAVAVVRADGGPASARVVGYVVPANGAAPDPAALRAALAQRLPDYMVPSAIVVLDALPLTENRKVDRAALPAPEPAAERAGRAPRTPAEEAVCGVFAEVLGVPSVAADDDFFALGGHSLAAARAVNRVRALLGAGIGVRDLFEAPTPAALAGRAAASGDHRPPLEPRPLPARVPLSAEQRRLWLLNGLGGAVASAYNVPWALRVGGPLDADALEAALRDVLVRHAALRTRFPVGADGEPEQRVVAPGDVPVRLLRREAGGGDLAARVDRAARAPFDLARDLPVRFTLFAAGPEDHLLLAVFHHAAVDEWSQEPFLRDLDAAYTARAAGRAPAWAPLPVSYAHYALWQRDLLADPDKPGSRAHRLRAFWRGALAGLPEETPLPADRPRPVAGAGAAEGGLVRFTVPEELAGAVARLAEDTRTTRFMVLRAAVAVLLHRMGAGTDIALGTPATSRTDAALHDAVGMFLNTLVLRTDLSGDPAFSDLLARVRDADLAAFAHADLPFDDVVEAVNPARAAGRNPLFQVMVSHQTRPAGAEGLLGLRTRLEDQVIDTAKFDLEFVFIDRPGAAAVDGAVRYSAARFDRATVEELTRRLRLLLAAATARPDRPVSALPLMAEAERRRVVEEWNATARALPERTLPDLLDAGAARGRAADAAVLDADDPAGSVGLRRAEFDARVNRLARELAARGAGPETVVAMALPRSVDLVVALHAVVRAGAAYLPVDVAHPPERVAFVLDDAQPAAVLCDTAARAALPEDYAARALVLDEPATAQRVAAHDPGPFTDADRTAPLRPDHAAYVLYTSGSTGRPKGVVVSHKAIVNRLEWMQGAYGLTAEDRVLLKTPVTFDVSVWELFWPFTAGAGLVVAAPQGHRDPGYVAGAITRHGVTVCHFVPSMLRVFVEAPEAAVCTSLRLVVASGEALPGDLAAKVGAVLSNALLANLYGPTEAAVDVTSFDVGTEEFTGPGVPIGRPVWNTSVYVLDQRLRPVPPGVDGELYLAGIQVARGYARRPGLTAERFVADPFGPPGSRMYRTGDLVRWDRAGRLVFVGRSDFQVKVRGMRVEPGEIEHALTAHPDVADAVAAALPDASGGTRIVGYVVPAPGAAPEPARLRAHAAAHLPDHMVPAAFVALDALPLTANGKLDRAALPAPEAPAAGGAGRAPRGPVEELVCAVFADLLGVDRVAADDAFFALGGTSLAAARAVNTLRARLGVDLGVADLFAAPTPEALAARVAEAERARPALVGGRAAASTGDVPLSAAQRGLWAAAQVPGAEAVYNVPWTLRGRGPLDVGALGAAVRDVVARHAVLRTVFCERGGRPRQRVLAPEEVPDPLRVVRAGGRELGALVAEAARRPFDLRTEPAYRPVLFLADTGEYALLHLFHHVVVDEWSQEPFLRDLDAAYTARAAGRAPAWAPLPVSYADYALWQRDLLGAEDDPHSTAARQRAYWRDALAGLPEETPLPADRPRPAVRTGAGGVAAARIPAGLARDLAHLGRERGATPFMVLASAVAVLLHRMGAGTDIALGTPATSRGDAALHDAVGMFLNTLVLRTDLSGDPGFGAVVERARAAAVAAFAHADLPFDRVVEAVNPARAAGRNPLFQVMVSHQTRPDLAGGLLGGTATAVDDQVAQAARFDLEFEFVERPGEDAITVAVRYAADRFDAATAHGLGERLVRLLAAAAADPQRPVADLPLLAEAERARVLGEWNATARALPERTLPDLIDRAAAPSREETALLSAEAGALTRAEFDARVNRLARELAARGAGPETVVAVALPRSVDLVVALHAVVRAGAAYLPVDVAHPPERVVFVLDDARPALVLCREQDAAALPGQPRVPLLLLDEPATAERIAAHDPGPFTDADRTAPLRPDHAAYVLYTSGSTGRPKGVVVSHRAIVNRLEWMQGAYGLTPDDRVLLKTPVTFDVSVWELFWPFTAGAGLVVAAPDGHRDPAYLARTVEEFGVTVCHFVPSMLRVFVEAPEAAVCASLRLVVASGEALPGDLAAKVGAVLSNALLAN</sequence>
<dbReference type="InterPro" id="IPR009081">
    <property type="entry name" value="PP-bd_ACP"/>
</dbReference>
<evidence type="ECO:0000256" key="3">
    <source>
        <dbReference type="ARBA" id="ARBA00022553"/>
    </source>
</evidence>
<evidence type="ECO:0000256" key="1">
    <source>
        <dbReference type="ARBA" id="ARBA00001957"/>
    </source>
</evidence>
<dbReference type="Gene3D" id="1.10.1200.10">
    <property type="entry name" value="ACP-like"/>
    <property type="match status" value="2"/>
</dbReference>
<dbReference type="Pfam" id="PF00550">
    <property type="entry name" value="PP-binding"/>
    <property type="match status" value="2"/>
</dbReference>
<dbReference type="Pfam" id="PF13193">
    <property type="entry name" value="AMP-binding_C"/>
    <property type="match status" value="2"/>
</dbReference>
<dbReference type="InterPro" id="IPR010071">
    <property type="entry name" value="AA_adenyl_dom"/>
</dbReference>
<dbReference type="SUPFAM" id="SSF47336">
    <property type="entry name" value="ACP-like"/>
    <property type="match status" value="2"/>
</dbReference>
<dbReference type="Gene3D" id="3.30.300.30">
    <property type="match status" value="2"/>
</dbReference>
<dbReference type="GO" id="GO:0031177">
    <property type="term" value="F:phosphopantetheine binding"/>
    <property type="evidence" value="ECO:0007669"/>
    <property type="project" value="InterPro"/>
</dbReference>
<dbReference type="Gene3D" id="2.30.38.10">
    <property type="entry name" value="Luciferase, Domain 3"/>
    <property type="match status" value="2"/>
</dbReference>
<dbReference type="RefSeq" id="WP_270075026.1">
    <property type="nucleotide sequence ID" value="NZ_JAJAQC010000077.1"/>
</dbReference>
<dbReference type="InterPro" id="IPR006162">
    <property type="entry name" value="Ppantetheine_attach_site"/>
</dbReference>
<keyword evidence="2" id="KW-0596">Phosphopantetheine</keyword>
<dbReference type="InterPro" id="IPR023213">
    <property type="entry name" value="CAT-like_dom_sf"/>
</dbReference>
<dbReference type="InterPro" id="IPR036736">
    <property type="entry name" value="ACP-like_sf"/>
</dbReference>
<protein>
    <submittedName>
        <fullName evidence="5">Amino acid adenylation domain-containing protein</fullName>
    </submittedName>
</protein>
<dbReference type="Proteomes" id="UP001140076">
    <property type="component" value="Unassembled WGS sequence"/>
</dbReference>
<dbReference type="GO" id="GO:0072330">
    <property type="term" value="P:monocarboxylic acid biosynthetic process"/>
    <property type="evidence" value="ECO:0007669"/>
    <property type="project" value="UniProtKB-ARBA"/>
</dbReference>
<dbReference type="FunFam" id="3.40.50.980:FF:000002">
    <property type="entry name" value="Enterobactin synthetase component F"/>
    <property type="match status" value="1"/>
</dbReference>
<feature type="domain" description="Carrier" evidence="4">
    <location>
        <begin position="296"/>
        <end position="371"/>
    </location>
</feature>
<dbReference type="GO" id="GO:0005829">
    <property type="term" value="C:cytosol"/>
    <property type="evidence" value="ECO:0007669"/>
    <property type="project" value="TreeGrafter"/>
</dbReference>
<dbReference type="PROSITE" id="PS00455">
    <property type="entry name" value="AMP_BINDING"/>
    <property type="match status" value="2"/>
</dbReference>
<dbReference type="InterPro" id="IPR025110">
    <property type="entry name" value="AMP-bd_C"/>
</dbReference>
<evidence type="ECO:0000256" key="2">
    <source>
        <dbReference type="ARBA" id="ARBA00022450"/>
    </source>
</evidence>
<dbReference type="Gene3D" id="3.40.50.980">
    <property type="match status" value="5"/>
</dbReference>
<comment type="cofactor">
    <cofactor evidence="1">
        <name>pantetheine 4'-phosphate</name>
        <dbReference type="ChEBI" id="CHEBI:47942"/>
    </cofactor>
</comment>
<dbReference type="PROSITE" id="PS00012">
    <property type="entry name" value="PHOSPHOPANTETHEINE"/>
    <property type="match status" value="1"/>
</dbReference>
<gene>
    <name evidence="5" type="ORF">LG943_26205</name>
</gene>
<evidence type="ECO:0000313" key="5">
    <source>
        <dbReference type="EMBL" id="MDA0567788.1"/>
    </source>
</evidence>
<evidence type="ECO:0000259" key="4">
    <source>
        <dbReference type="PROSITE" id="PS50075"/>
    </source>
</evidence>
<dbReference type="InterPro" id="IPR020806">
    <property type="entry name" value="PKS_PP-bd"/>
</dbReference>
<dbReference type="Pfam" id="PF00668">
    <property type="entry name" value="Condensation"/>
    <property type="match status" value="2"/>
</dbReference>
<evidence type="ECO:0000313" key="6">
    <source>
        <dbReference type="Proteomes" id="UP001140076"/>
    </source>
</evidence>
<reference evidence="5" key="1">
    <citation type="submission" date="2021-10" db="EMBL/GenBank/DDBJ databases">
        <title>Streptomonospora sp. nov., isolated from mangrove soil.</title>
        <authorList>
            <person name="Chen X."/>
            <person name="Ge X."/>
            <person name="Liu W."/>
        </authorList>
    </citation>
    <scope>NUCLEOTIDE SEQUENCE</scope>
    <source>
        <strain evidence="5">S1-112</strain>
    </source>
</reference>
<feature type="non-terminal residue" evidence="5">
    <location>
        <position position="2223"/>
    </location>
</feature>
<feature type="domain" description="Carrier" evidence="4">
    <location>
        <begin position="1372"/>
        <end position="1447"/>
    </location>
</feature>
<dbReference type="Gene3D" id="3.30.559.10">
    <property type="entry name" value="Chloramphenicol acetyltransferase-like domain"/>
    <property type="match status" value="2"/>
</dbReference>
<dbReference type="GO" id="GO:0003824">
    <property type="term" value="F:catalytic activity"/>
    <property type="evidence" value="ECO:0007669"/>
    <property type="project" value="InterPro"/>
</dbReference>
<organism evidence="5 6">
    <name type="scientific">Streptomonospora mangrovi</name>
    <dbReference type="NCBI Taxonomy" id="2883123"/>
    <lineage>
        <taxon>Bacteria</taxon>
        <taxon>Bacillati</taxon>
        <taxon>Actinomycetota</taxon>
        <taxon>Actinomycetes</taxon>
        <taxon>Streptosporangiales</taxon>
        <taxon>Nocardiopsidaceae</taxon>
        <taxon>Streptomonospora</taxon>
    </lineage>
</organism>
<dbReference type="PROSITE" id="PS50075">
    <property type="entry name" value="CARRIER"/>
    <property type="match status" value="2"/>
</dbReference>
<dbReference type="InterPro" id="IPR000873">
    <property type="entry name" value="AMP-dep_synth/lig_dom"/>
</dbReference>
<proteinExistence type="predicted"/>
<dbReference type="FunFam" id="3.40.50.980:FF:000001">
    <property type="entry name" value="Non-ribosomal peptide synthetase"/>
    <property type="match status" value="2"/>
</dbReference>
<dbReference type="FunFam" id="2.30.38.10:FF:000001">
    <property type="entry name" value="Non-ribosomal peptide synthetase PvdI"/>
    <property type="match status" value="2"/>
</dbReference>
<accession>A0A9X3NQQ7</accession>
<dbReference type="PANTHER" id="PTHR45527:SF1">
    <property type="entry name" value="FATTY ACID SYNTHASE"/>
    <property type="match status" value="1"/>
</dbReference>
<keyword evidence="3" id="KW-0597">Phosphoprotein</keyword>
<dbReference type="FunFam" id="1.10.1200.10:FF:000016">
    <property type="entry name" value="Non-ribosomal peptide synthase"/>
    <property type="match status" value="2"/>
</dbReference>
<dbReference type="GO" id="GO:0043041">
    <property type="term" value="P:amino acid activation for nonribosomal peptide biosynthetic process"/>
    <property type="evidence" value="ECO:0007669"/>
    <property type="project" value="TreeGrafter"/>
</dbReference>
<dbReference type="InterPro" id="IPR045851">
    <property type="entry name" value="AMP-bd_C_sf"/>
</dbReference>
<dbReference type="InterPro" id="IPR020845">
    <property type="entry name" value="AMP-binding_CS"/>
</dbReference>
<dbReference type="NCBIfam" id="NF003417">
    <property type="entry name" value="PRK04813.1"/>
    <property type="match status" value="3"/>
</dbReference>
<dbReference type="FunFam" id="3.30.300.30:FF:000010">
    <property type="entry name" value="Enterobactin synthetase component F"/>
    <property type="match status" value="2"/>
</dbReference>
<dbReference type="Gene3D" id="3.30.559.30">
    <property type="entry name" value="Nonribosomal peptide synthetase, condensation domain"/>
    <property type="match status" value="2"/>
</dbReference>
<dbReference type="Pfam" id="PF00501">
    <property type="entry name" value="AMP-binding"/>
    <property type="match status" value="3"/>
</dbReference>
<dbReference type="InterPro" id="IPR001242">
    <property type="entry name" value="Condensation_dom"/>
</dbReference>
<dbReference type="PANTHER" id="PTHR45527">
    <property type="entry name" value="NONRIBOSOMAL PEPTIDE SYNTHETASE"/>
    <property type="match status" value="1"/>
</dbReference>
<comment type="caution">
    <text evidence="5">The sequence shown here is derived from an EMBL/GenBank/DDBJ whole genome shotgun (WGS) entry which is preliminary data.</text>
</comment>
<keyword evidence="6" id="KW-1185">Reference proteome</keyword>
<dbReference type="GO" id="GO:0008610">
    <property type="term" value="P:lipid biosynthetic process"/>
    <property type="evidence" value="ECO:0007669"/>
    <property type="project" value="UniProtKB-ARBA"/>
</dbReference>
<dbReference type="SMART" id="SM00823">
    <property type="entry name" value="PKS_PP"/>
    <property type="match status" value="2"/>
</dbReference>
<dbReference type="CDD" id="cd19540">
    <property type="entry name" value="LCL_NRPS-like"/>
    <property type="match status" value="2"/>
</dbReference>
<dbReference type="SUPFAM" id="SSF56801">
    <property type="entry name" value="Acetyl-CoA synthetase-like"/>
    <property type="match status" value="3"/>
</dbReference>
<dbReference type="GO" id="GO:0044550">
    <property type="term" value="P:secondary metabolite biosynthetic process"/>
    <property type="evidence" value="ECO:0007669"/>
    <property type="project" value="UniProtKB-ARBA"/>
</dbReference>
<dbReference type="SUPFAM" id="SSF52777">
    <property type="entry name" value="CoA-dependent acyltransferases"/>
    <property type="match status" value="4"/>
</dbReference>
<dbReference type="EMBL" id="JAJAQC010000077">
    <property type="protein sequence ID" value="MDA0567788.1"/>
    <property type="molecule type" value="Genomic_DNA"/>
</dbReference>
<name>A0A9X3NQQ7_9ACTN</name>
<feature type="non-terminal residue" evidence="5">
    <location>
        <position position="1"/>
    </location>
</feature>
<dbReference type="NCBIfam" id="TIGR01733">
    <property type="entry name" value="AA-adenyl-dom"/>
    <property type="match status" value="1"/>
</dbReference>
<dbReference type="FunFam" id="3.40.50.12780:FF:000012">
    <property type="entry name" value="Non-ribosomal peptide synthetase"/>
    <property type="match status" value="1"/>
</dbReference>